<organism evidence="2 3">
    <name type="scientific">Segatella copri</name>
    <dbReference type="NCBI Taxonomy" id="165179"/>
    <lineage>
        <taxon>Bacteria</taxon>
        <taxon>Pseudomonadati</taxon>
        <taxon>Bacteroidota</taxon>
        <taxon>Bacteroidia</taxon>
        <taxon>Bacteroidales</taxon>
        <taxon>Prevotellaceae</taxon>
        <taxon>Segatella</taxon>
    </lineage>
</organism>
<dbReference type="OrthoDB" id="1099385at2"/>
<dbReference type="Proteomes" id="UP000384372">
    <property type="component" value="Unassembled WGS sequence"/>
</dbReference>
<proteinExistence type="predicted"/>
<reference evidence="2 3" key="1">
    <citation type="submission" date="2019-09" db="EMBL/GenBank/DDBJ databases">
        <title>Distinct polysaccharide growth profiles of human intestinal Prevotella copri isolates.</title>
        <authorList>
            <person name="Fehlner-Peach H."/>
            <person name="Magnabosco C."/>
            <person name="Raghavan V."/>
            <person name="Scher J.U."/>
            <person name="Tett A."/>
            <person name="Cox L.M."/>
            <person name="Gottsegen C."/>
            <person name="Watters A."/>
            <person name="Wiltshire- Gordon J.D."/>
            <person name="Segata N."/>
            <person name="Bonneau R."/>
            <person name="Littman D.R."/>
        </authorList>
    </citation>
    <scope>NUCLEOTIDE SEQUENCE [LARGE SCALE GENOMIC DNA]</scope>
    <source>
        <strain evidence="3">iAQ1173</strain>
    </source>
</reference>
<dbReference type="AlphaFoldDB" id="A0A6A7WBG9"/>
<name>A0A6A7WBG9_9BACT</name>
<protein>
    <submittedName>
        <fullName evidence="2">Uncharacterized protein</fullName>
    </submittedName>
</protein>
<dbReference type="InterPro" id="IPR011990">
    <property type="entry name" value="TPR-like_helical_dom_sf"/>
</dbReference>
<accession>A0A6A7WBG9</accession>
<dbReference type="SUPFAM" id="SSF48452">
    <property type="entry name" value="TPR-like"/>
    <property type="match status" value="2"/>
</dbReference>
<gene>
    <name evidence="2" type="ORF">F7D20_07330</name>
</gene>
<evidence type="ECO:0000313" key="2">
    <source>
        <dbReference type="EMBL" id="MQP11772.1"/>
    </source>
</evidence>
<dbReference type="Gene3D" id="1.25.40.10">
    <property type="entry name" value="Tetratricopeptide repeat domain"/>
    <property type="match status" value="2"/>
</dbReference>
<evidence type="ECO:0000313" key="3">
    <source>
        <dbReference type="Proteomes" id="UP000384372"/>
    </source>
</evidence>
<sequence length="399" mass="46618">MLCLLTGMAWLYVQPVQAQKKEIAAAKDLVKAGKKLDQAQQNMEKLLLDSANRTNRKIWAVLYDAVRKQYEQGNEQLYLKQKYDTAKLFSLTRQLFVIAEGIDSVESIPNRKGKVEIESRKGHAEYLNQIRPNLYNGGSWFVRKQNYAEAYRFFDKYISCAHIPLFEGYDYQQHDKYLPSAAYWAVYCGYKMKNPKATLHHSYEALKDTAHYDYMLQFLAETYKLEKDTVRYLQTLEEGFEHAPKFPFFFPRLIEYYTKQNQLDSAMAVVDKALQVDAESGLYLFTKSTILLNQGKNKESLELSNKLIQRNDSIAEVYYNAGLAYFNMAVELDKNTHLSRKSHQETTGYYQKALPYLEKFRKMEPGAQEKWALPLYTIYLNLNKGKEFDEIDRLMKSKG</sequence>
<dbReference type="EMBL" id="VZAD01000059">
    <property type="protein sequence ID" value="MQP11772.1"/>
    <property type="molecule type" value="Genomic_DNA"/>
</dbReference>
<evidence type="ECO:0000256" key="1">
    <source>
        <dbReference type="SAM" id="Coils"/>
    </source>
</evidence>
<feature type="coiled-coil region" evidence="1">
    <location>
        <begin position="29"/>
        <end position="56"/>
    </location>
</feature>
<keyword evidence="1" id="KW-0175">Coiled coil</keyword>
<keyword evidence="3" id="KW-1185">Reference proteome</keyword>
<comment type="caution">
    <text evidence="2">The sequence shown here is derived from an EMBL/GenBank/DDBJ whole genome shotgun (WGS) entry which is preliminary data.</text>
</comment>